<dbReference type="OrthoDB" id="6657864at2"/>
<name>A0A2T0VJZ6_9MICO</name>
<dbReference type="GO" id="GO:0016853">
    <property type="term" value="F:isomerase activity"/>
    <property type="evidence" value="ECO:0007669"/>
    <property type="project" value="UniProtKB-KW"/>
</dbReference>
<dbReference type="Proteomes" id="UP000237983">
    <property type="component" value="Unassembled WGS sequence"/>
</dbReference>
<keyword evidence="2" id="KW-1185">Reference proteome</keyword>
<dbReference type="Gene3D" id="3.10.450.50">
    <property type="match status" value="1"/>
</dbReference>
<organism evidence="1 2">
    <name type="scientific">Glaciihabitans tibetensis</name>
    <dbReference type="NCBI Taxonomy" id="1266600"/>
    <lineage>
        <taxon>Bacteria</taxon>
        <taxon>Bacillati</taxon>
        <taxon>Actinomycetota</taxon>
        <taxon>Actinomycetes</taxon>
        <taxon>Micrococcales</taxon>
        <taxon>Microbacteriaceae</taxon>
        <taxon>Glaciihabitans</taxon>
    </lineage>
</organism>
<dbReference type="SUPFAM" id="SSF54427">
    <property type="entry name" value="NTF2-like"/>
    <property type="match status" value="1"/>
</dbReference>
<evidence type="ECO:0000313" key="1">
    <source>
        <dbReference type="EMBL" id="PRY70513.1"/>
    </source>
</evidence>
<comment type="caution">
    <text evidence="1">The sequence shown here is derived from an EMBL/GenBank/DDBJ whole genome shotgun (WGS) entry which is preliminary data.</text>
</comment>
<proteinExistence type="predicted"/>
<dbReference type="EMBL" id="PVTL01000001">
    <property type="protein sequence ID" value="PRY70513.1"/>
    <property type="molecule type" value="Genomic_DNA"/>
</dbReference>
<accession>A0A2T0VJZ6</accession>
<reference evidence="1 2" key="1">
    <citation type="submission" date="2018-03" db="EMBL/GenBank/DDBJ databases">
        <title>Genomic Encyclopedia of Type Strains, Phase III (KMG-III): the genomes of soil and plant-associated and newly described type strains.</title>
        <authorList>
            <person name="Whitman W."/>
        </authorList>
    </citation>
    <scope>NUCLEOTIDE SEQUENCE [LARGE SCALE GENOMIC DNA]</scope>
    <source>
        <strain evidence="1 2">CGMCC 1.12484</strain>
    </source>
</reference>
<dbReference type="InterPro" id="IPR032710">
    <property type="entry name" value="NTF2-like_dom_sf"/>
</dbReference>
<sequence length="136" mass="14558">MSTAREQNLAVLRGYFDAMADGPAAAMPFYSTSVELTVPGSHAASGTFIGHDGVVTFGSTMARLTDRTFRLVPIDLLASDDHVVTYAKASAEVAGEKLEWLRVIVSTVTDGTLARLRFFESDQVAVDRLLNAASTC</sequence>
<keyword evidence="1" id="KW-0413">Isomerase</keyword>
<evidence type="ECO:0000313" key="2">
    <source>
        <dbReference type="Proteomes" id="UP000237983"/>
    </source>
</evidence>
<gene>
    <name evidence="1" type="ORF">B0I08_101649</name>
</gene>
<dbReference type="RefSeq" id="WP_106209694.1">
    <property type="nucleotide sequence ID" value="NZ_PVTL01000001.1"/>
</dbReference>
<protein>
    <submittedName>
        <fullName evidence="1">Ketosteroid isomerase-like protein</fullName>
    </submittedName>
</protein>
<dbReference type="AlphaFoldDB" id="A0A2T0VJZ6"/>